<dbReference type="InterPro" id="IPR001267">
    <property type="entry name" value="Thymidine_kinase"/>
</dbReference>
<dbReference type="Gene3D" id="3.30.60.20">
    <property type="match status" value="1"/>
</dbReference>
<organism evidence="11">
    <name type="scientific">Octopus bimaculoides</name>
    <name type="common">California two-spotted octopus</name>
    <dbReference type="NCBI Taxonomy" id="37653"/>
    <lineage>
        <taxon>Eukaryota</taxon>
        <taxon>Metazoa</taxon>
        <taxon>Spiralia</taxon>
        <taxon>Lophotrochozoa</taxon>
        <taxon>Mollusca</taxon>
        <taxon>Cephalopoda</taxon>
        <taxon>Coleoidea</taxon>
        <taxon>Octopodiformes</taxon>
        <taxon>Octopoda</taxon>
        <taxon>Incirrata</taxon>
        <taxon>Octopodidae</taxon>
        <taxon>Octopus</taxon>
    </lineage>
</organism>
<dbReference type="PANTHER" id="PTHR11441">
    <property type="entry name" value="THYMIDINE KINASE"/>
    <property type="match status" value="1"/>
</dbReference>
<keyword evidence="6 9" id="KW-0067">ATP-binding</keyword>
<accession>A0A0L8HG70</accession>
<evidence type="ECO:0000256" key="1">
    <source>
        <dbReference type="ARBA" id="ARBA00007587"/>
    </source>
</evidence>
<dbReference type="SUPFAM" id="SSF52540">
    <property type="entry name" value="P-loop containing nucleoside triphosphate hydrolases"/>
    <property type="match status" value="1"/>
</dbReference>
<evidence type="ECO:0000256" key="4">
    <source>
        <dbReference type="ARBA" id="ARBA00022741"/>
    </source>
</evidence>
<dbReference type="GO" id="GO:0046104">
    <property type="term" value="P:thymidine metabolic process"/>
    <property type="evidence" value="ECO:0007669"/>
    <property type="project" value="TreeGrafter"/>
</dbReference>
<evidence type="ECO:0000256" key="2">
    <source>
        <dbReference type="ARBA" id="ARBA00022634"/>
    </source>
</evidence>
<reference evidence="11" key="1">
    <citation type="submission" date="2015-07" db="EMBL/GenBank/DDBJ databases">
        <title>MeaNS - Measles Nucleotide Surveillance Program.</title>
        <authorList>
            <person name="Tran T."/>
            <person name="Druce J."/>
        </authorList>
    </citation>
    <scope>NUCLEOTIDE SEQUENCE</scope>
    <source>
        <strain evidence="11">UCB-OBI-ISO-001</strain>
        <tissue evidence="11">Gonad</tissue>
    </source>
</reference>
<dbReference type="STRING" id="37653.A0A0L8HG70"/>
<gene>
    <name evidence="11" type="ORF">OCBIM_22016141mg</name>
</gene>
<dbReference type="GO" id="GO:0071897">
    <property type="term" value="P:DNA biosynthetic process"/>
    <property type="evidence" value="ECO:0007669"/>
    <property type="project" value="UniProtKB-KW"/>
</dbReference>
<comment type="catalytic activity">
    <reaction evidence="8">
        <text>thymidine + ATP = dTMP + ADP + H(+)</text>
        <dbReference type="Rhea" id="RHEA:19129"/>
        <dbReference type="ChEBI" id="CHEBI:15378"/>
        <dbReference type="ChEBI" id="CHEBI:17748"/>
        <dbReference type="ChEBI" id="CHEBI:30616"/>
        <dbReference type="ChEBI" id="CHEBI:63528"/>
        <dbReference type="ChEBI" id="CHEBI:456216"/>
        <dbReference type="EC" id="2.7.1.21"/>
    </reaction>
    <physiologicalReaction direction="left-to-right" evidence="8">
        <dbReference type="Rhea" id="RHEA:19130"/>
    </physiologicalReaction>
</comment>
<evidence type="ECO:0000256" key="9">
    <source>
        <dbReference type="RuleBase" id="RU000544"/>
    </source>
</evidence>
<dbReference type="Gene3D" id="3.40.50.300">
    <property type="entry name" value="P-loop containing nucleotide triphosphate hydrolases"/>
    <property type="match status" value="1"/>
</dbReference>
<dbReference type="Pfam" id="PF00265">
    <property type="entry name" value="TK"/>
    <property type="match status" value="1"/>
</dbReference>
<dbReference type="AlphaFoldDB" id="A0A0L8HG70"/>
<protein>
    <recommendedName>
        <fullName evidence="9">Thymidine kinase</fullName>
        <ecNumber evidence="9">2.7.1.21</ecNumber>
    </recommendedName>
</protein>
<keyword evidence="3 9" id="KW-0808">Transferase</keyword>
<dbReference type="KEGG" id="obi:106871092"/>
<evidence type="ECO:0000256" key="3">
    <source>
        <dbReference type="ARBA" id="ARBA00022679"/>
    </source>
</evidence>
<dbReference type="EMBL" id="KQ418322">
    <property type="protein sequence ID" value="KOF87775.1"/>
    <property type="molecule type" value="Genomic_DNA"/>
</dbReference>
<dbReference type="EC" id="2.7.1.21" evidence="9"/>
<evidence type="ECO:0000256" key="5">
    <source>
        <dbReference type="ARBA" id="ARBA00022777"/>
    </source>
</evidence>
<keyword evidence="5 9" id="KW-0418">Kinase</keyword>
<dbReference type="InterPro" id="IPR027417">
    <property type="entry name" value="P-loop_NTPase"/>
</dbReference>
<proteinExistence type="inferred from homology"/>
<comment type="similarity">
    <text evidence="1 10">Belongs to the thymidine kinase family.</text>
</comment>
<keyword evidence="4 9" id="KW-0547">Nucleotide-binding</keyword>
<dbReference type="OrthoDB" id="439028at2759"/>
<dbReference type="GO" id="GO:0004797">
    <property type="term" value="F:thymidine kinase activity"/>
    <property type="evidence" value="ECO:0007669"/>
    <property type="project" value="UniProtKB-EC"/>
</dbReference>
<evidence type="ECO:0000256" key="7">
    <source>
        <dbReference type="ARBA" id="ARBA00046642"/>
    </source>
</evidence>
<comment type="subunit">
    <text evidence="7">Homotetramer. Tetramerization from dimerization is induced by ATP and increases catalytic efficiency due to a high affinity for thymidine. Tetramerization is inhibited by phosphorylation at Ser-13. Interacts (via the KEN box) with FZR1.</text>
</comment>
<evidence type="ECO:0000256" key="10">
    <source>
        <dbReference type="RuleBase" id="RU004165"/>
    </source>
</evidence>
<sequence>MISLEGNQRKRGEIQVIIGPMLSGKTTELNLRIQRYKIAQYRCFLIEQAKDSERLIDQTKRKSLETYLELADQYDVIGIDDGHCYDTIASFSNDLADKGKTVIVAGRDSTHLKQGYPAILSLISYAERVDKLSAVCVHCSQDAAFTRFRESQVQEDHSSLAKHYEPVCRRCFKLPHQSFTSRSLKSPQESFTPRHPLKENFKENVTPLLEHSTAEIPVVTKPSPLVPNLTITLDPAPVPAQDEAFSPPPLANLKSTVNRTKLFSSP</sequence>
<name>A0A0L8HG70_OCTBM</name>
<evidence type="ECO:0000256" key="6">
    <source>
        <dbReference type="ARBA" id="ARBA00022840"/>
    </source>
</evidence>
<dbReference type="PANTHER" id="PTHR11441:SF0">
    <property type="entry name" value="THYMIDINE KINASE, CYTOSOLIC"/>
    <property type="match status" value="1"/>
</dbReference>
<evidence type="ECO:0000313" key="11">
    <source>
        <dbReference type="EMBL" id="KOF87775.1"/>
    </source>
</evidence>
<keyword evidence="2 9" id="KW-0237">DNA synthesis</keyword>
<dbReference type="GO" id="GO:0005524">
    <property type="term" value="F:ATP binding"/>
    <property type="evidence" value="ECO:0007669"/>
    <property type="project" value="UniProtKB-KW"/>
</dbReference>
<evidence type="ECO:0000256" key="8">
    <source>
        <dbReference type="ARBA" id="ARBA00048113"/>
    </source>
</evidence>
<dbReference type="OMA" id="IPVYSND"/>